<accession>A0A379C6I3</accession>
<dbReference type="InterPro" id="IPR036291">
    <property type="entry name" value="NAD(P)-bd_dom_sf"/>
</dbReference>
<dbReference type="NCBIfam" id="NF007039">
    <property type="entry name" value="PRK09496.3-2"/>
    <property type="match status" value="1"/>
</dbReference>
<dbReference type="SUPFAM" id="SSF116726">
    <property type="entry name" value="TrkA C-terminal domain-like"/>
    <property type="match status" value="2"/>
</dbReference>
<dbReference type="Gene3D" id="3.40.50.720">
    <property type="entry name" value="NAD(P)-binding Rossmann-like Domain"/>
    <property type="match status" value="2"/>
</dbReference>
<keyword evidence="3" id="KW-0633">Potassium transport</keyword>
<dbReference type="SUPFAM" id="SSF51735">
    <property type="entry name" value="NAD(P)-binding Rossmann-fold domains"/>
    <property type="match status" value="2"/>
</dbReference>
<keyword evidence="2" id="KW-0813">Transport</keyword>
<gene>
    <name evidence="9" type="primary">trkA_2</name>
    <name evidence="9" type="ORF">NCTC13149_01794</name>
</gene>
<feature type="domain" description="RCK C-terminal" evidence="8">
    <location>
        <begin position="364"/>
        <end position="446"/>
    </location>
</feature>
<evidence type="ECO:0000259" key="7">
    <source>
        <dbReference type="PROSITE" id="PS51201"/>
    </source>
</evidence>
<feature type="domain" description="RCK C-terminal" evidence="8">
    <location>
        <begin position="140"/>
        <end position="221"/>
    </location>
</feature>
<dbReference type="PROSITE" id="PS51202">
    <property type="entry name" value="RCK_C"/>
    <property type="match status" value="2"/>
</dbReference>
<dbReference type="PANTHER" id="PTHR43833:SF5">
    <property type="entry name" value="TRK SYSTEM POTASSIUM UPTAKE PROTEIN TRKA"/>
    <property type="match status" value="1"/>
</dbReference>
<evidence type="ECO:0000259" key="8">
    <source>
        <dbReference type="PROSITE" id="PS51202"/>
    </source>
</evidence>
<dbReference type="PANTHER" id="PTHR43833">
    <property type="entry name" value="POTASSIUM CHANNEL PROTEIN 2-RELATED-RELATED"/>
    <property type="match status" value="1"/>
</dbReference>
<dbReference type="NCBIfam" id="NF007041">
    <property type="entry name" value="PRK09496.3-4"/>
    <property type="match status" value="1"/>
</dbReference>
<evidence type="ECO:0000313" key="10">
    <source>
        <dbReference type="Proteomes" id="UP000255517"/>
    </source>
</evidence>
<feature type="domain" description="RCK N-terminal" evidence="7">
    <location>
        <begin position="1"/>
        <end position="120"/>
    </location>
</feature>
<dbReference type="PROSITE" id="PS51201">
    <property type="entry name" value="RCK_N"/>
    <property type="match status" value="2"/>
</dbReference>
<dbReference type="GO" id="GO:0015079">
    <property type="term" value="F:potassium ion transmembrane transporter activity"/>
    <property type="evidence" value="ECO:0007669"/>
    <property type="project" value="InterPro"/>
</dbReference>
<evidence type="ECO:0000256" key="1">
    <source>
        <dbReference type="ARBA" id="ARBA00017378"/>
    </source>
</evidence>
<dbReference type="InterPro" id="IPR036721">
    <property type="entry name" value="RCK_C_sf"/>
</dbReference>
<protein>
    <recommendedName>
        <fullName evidence="1">Trk system potassium uptake protein TrkA</fullName>
    </recommendedName>
</protein>
<sequence>MKALIVGVGKLGFKLAGALLDEGYEICVIDNNEDVIENVSNVLDVFSVCANALDFGVLMELDISTFDIVISTTTNDEANVILCSISKKLGAKYSIARVRDPEYRKYLKFMSDELDIDYIINPEYATAKVIDKYLLKKYQLYANEVAGGKIRLVEFNIGQDPEFIGKKLIDLNTFDKLIVAAISRDGKAIVPNGMTELKADDVILLSGITEDIEAFDKKYSGISKEKTVRKVMILGGGKVGFYLASLLVNEKIDVTVIELNRDKCVNIKEKLPGVEVINGDGTDINLLEEEMFHTFDAYVAATGIDEANLLMSLVVKRAGIYKSVAKISRTNYDGIIDKLNIDAVFNKSYITASEILKVIRGNDSQAVSLLLNAQVECNEFILKKKLAICGQSLKDLALPKGILFIALIRGEETIVPNGDTVLEDGDKAVVFATKNEISNMKNLFKRTKIIDGIYNKLTKN</sequence>
<reference evidence="9 10" key="1">
    <citation type="submission" date="2018-06" db="EMBL/GenBank/DDBJ databases">
        <authorList>
            <consortium name="Pathogen Informatics"/>
            <person name="Doyle S."/>
        </authorList>
    </citation>
    <scope>NUCLEOTIDE SEQUENCE [LARGE SCALE GENOMIC DNA]</scope>
    <source>
        <strain evidence="9 10">NCTC13149</strain>
    </source>
</reference>
<dbReference type="Gene3D" id="3.30.70.1450">
    <property type="entry name" value="Regulator of K+ conductance, C-terminal domain"/>
    <property type="match status" value="2"/>
</dbReference>
<dbReference type="STRING" id="1122949.GCA_000378725_00036"/>
<evidence type="ECO:0000256" key="3">
    <source>
        <dbReference type="ARBA" id="ARBA00022538"/>
    </source>
</evidence>
<dbReference type="InterPro" id="IPR003148">
    <property type="entry name" value="RCK_N"/>
</dbReference>
<dbReference type="Pfam" id="PF02254">
    <property type="entry name" value="TrkA_N"/>
    <property type="match status" value="2"/>
</dbReference>
<dbReference type="AlphaFoldDB" id="A0A379C6I3"/>
<keyword evidence="4" id="KW-0630">Potassium</keyword>
<name>A0A379C6I3_9FIRM</name>
<organism evidence="9 10">
    <name type="scientific">Peptoniphilus lacrimalis</name>
    <dbReference type="NCBI Taxonomy" id="33031"/>
    <lineage>
        <taxon>Bacteria</taxon>
        <taxon>Bacillati</taxon>
        <taxon>Bacillota</taxon>
        <taxon>Tissierellia</taxon>
        <taxon>Tissierellales</taxon>
        <taxon>Peptoniphilaceae</taxon>
        <taxon>Peptoniphilus</taxon>
    </lineage>
</organism>
<dbReference type="PRINTS" id="PR00335">
    <property type="entry name" value="KUPTAKETRKA"/>
</dbReference>
<dbReference type="Pfam" id="PF02080">
    <property type="entry name" value="TrkA_C"/>
    <property type="match status" value="2"/>
</dbReference>
<dbReference type="RefSeq" id="WP_004823842.1">
    <property type="nucleotide sequence ID" value="NZ_CP165621.1"/>
</dbReference>
<dbReference type="Proteomes" id="UP000255517">
    <property type="component" value="Unassembled WGS sequence"/>
</dbReference>
<keyword evidence="6" id="KW-0406">Ion transport</keyword>
<evidence type="ECO:0000256" key="6">
    <source>
        <dbReference type="ARBA" id="ARBA00023065"/>
    </source>
</evidence>
<proteinExistence type="predicted"/>
<evidence type="ECO:0000256" key="2">
    <source>
        <dbReference type="ARBA" id="ARBA00022448"/>
    </source>
</evidence>
<keyword evidence="5" id="KW-0520">NAD</keyword>
<dbReference type="GO" id="GO:0005886">
    <property type="term" value="C:plasma membrane"/>
    <property type="evidence" value="ECO:0007669"/>
    <property type="project" value="InterPro"/>
</dbReference>
<evidence type="ECO:0000256" key="5">
    <source>
        <dbReference type="ARBA" id="ARBA00023027"/>
    </source>
</evidence>
<dbReference type="EMBL" id="UGSZ01000001">
    <property type="protein sequence ID" value="SUB57932.1"/>
    <property type="molecule type" value="Genomic_DNA"/>
</dbReference>
<dbReference type="OrthoDB" id="9775180at2"/>
<evidence type="ECO:0000256" key="4">
    <source>
        <dbReference type="ARBA" id="ARBA00022958"/>
    </source>
</evidence>
<dbReference type="InterPro" id="IPR006036">
    <property type="entry name" value="K_uptake_TrkA"/>
</dbReference>
<dbReference type="InterPro" id="IPR050721">
    <property type="entry name" value="Trk_Ktr_HKT_K-transport"/>
</dbReference>
<feature type="domain" description="RCK N-terminal" evidence="7">
    <location>
        <begin position="228"/>
        <end position="354"/>
    </location>
</feature>
<evidence type="ECO:0000313" key="9">
    <source>
        <dbReference type="EMBL" id="SUB57932.1"/>
    </source>
</evidence>
<dbReference type="InterPro" id="IPR006037">
    <property type="entry name" value="RCK_C"/>
</dbReference>